<feature type="compositionally biased region" description="Basic and acidic residues" evidence="5">
    <location>
        <begin position="210"/>
        <end position="226"/>
    </location>
</feature>
<dbReference type="PANTHER" id="PTHR13259">
    <property type="entry name" value="BLADDER CANCER 10 KD PROTEIN HOMOLOG"/>
    <property type="match status" value="1"/>
</dbReference>
<dbReference type="PANTHER" id="PTHR13259:SF1">
    <property type="entry name" value="BLADDER CANCER-ASSOCIATED PROTEIN"/>
    <property type="match status" value="1"/>
</dbReference>
<sequence>MWCTRWYLPLLLLPFPTAPPFFLLVLVFSLTLHARPCLYCIVLLVALFTSSCYWAPTPLDIPSHALESIYPSLATSQPAIDLQSLLNASQPAPTSSDAAPTPRVTYSARLERPKRCWCSPQNIFEPFNTTRWEQRASVLVFVKQGLWDWLVEQEESDQTTNTTTSHQTTSSEQIDGSSTPTVSPTSATTTPTSWRTKWNALSSYFSSRSAEQKSDPTPKAKPDSKIKQPVRAPLEVPKPKHTPTATAIPTATPTETAPARTLASVSPDKGQENLAWWQKQYDLRPYGGGVVVDFKWGRV</sequence>
<keyword evidence="3 6" id="KW-1133">Transmembrane helix</keyword>
<comment type="caution">
    <text evidence="7">The sequence shown here is derived from an EMBL/GenBank/DDBJ whole genome shotgun (WGS) entry which is preliminary data.</text>
</comment>
<evidence type="ECO:0000313" key="7">
    <source>
        <dbReference type="EMBL" id="CAE6482320.1"/>
    </source>
</evidence>
<name>A0A8H3H644_9AGAM</name>
<proteinExistence type="predicted"/>
<feature type="region of interest" description="Disordered" evidence="5">
    <location>
        <begin position="205"/>
        <end position="257"/>
    </location>
</feature>
<organism evidence="7 8">
    <name type="scientific">Rhizoctonia solani</name>
    <dbReference type="NCBI Taxonomy" id="456999"/>
    <lineage>
        <taxon>Eukaryota</taxon>
        <taxon>Fungi</taxon>
        <taxon>Dikarya</taxon>
        <taxon>Basidiomycota</taxon>
        <taxon>Agaricomycotina</taxon>
        <taxon>Agaricomycetes</taxon>
        <taxon>Cantharellales</taxon>
        <taxon>Ceratobasidiaceae</taxon>
        <taxon>Rhizoctonia</taxon>
    </lineage>
</organism>
<feature type="compositionally biased region" description="Low complexity" evidence="5">
    <location>
        <begin position="242"/>
        <end position="257"/>
    </location>
</feature>
<evidence type="ECO:0000256" key="2">
    <source>
        <dbReference type="ARBA" id="ARBA00022692"/>
    </source>
</evidence>
<reference evidence="7" key="1">
    <citation type="submission" date="2021-01" db="EMBL/GenBank/DDBJ databases">
        <authorList>
            <person name="Kaushik A."/>
        </authorList>
    </citation>
    <scope>NUCLEOTIDE SEQUENCE</scope>
    <source>
        <strain evidence="7">AG1-1A</strain>
    </source>
</reference>
<evidence type="ECO:0000256" key="1">
    <source>
        <dbReference type="ARBA" id="ARBA00004370"/>
    </source>
</evidence>
<dbReference type="EMBL" id="CAJMWR010004074">
    <property type="protein sequence ID" value="CAE6482320.1"/>
    <property type="molecule type" value="Genomic_DNA"/>
</dbReference>
<dbReference type="OrthoDB" id="1267328at2759"/>
<feature type="transmembrane region" description="Helical" evidence="6">
    <location>
        <begin position="37"/>
        <end position="56"/>
    </location>
</feature>
<dbReference type="GO" id="GO:0016020">
    <property type="term" value="C:membrane"/>
    <property type="evidence" value="ECO:0007669"/>
    <property type="project" value="UniProtKB-SubCell"/>
</dbReference>
<dbReference type="AlphaFoldDB" id="A0A8H3H644"/>
<protein>
    <submittedName>
        <fullName evidence="7">Uncharacterized protein</fullName>
    </submittedName>
</protein>
<dbReference type="InterPro" id="IPR009598">
    <property type="entry name" value="BCALP"/>
</dbReference>
<feature type="compositionally biased region" description="Low complexity" evidence="5">
    <location>
        <begin position="158"/>
        <end position="193"/>
    </location>
</feature>
<dbReference type="Proteomes" id="UP000663840">
    <property type="component" value="Unassembled WGS sequence"/>
</dbReference>
<accession>A0A8H3H644</accession>
<feature type="transmembrane region" description="Helical" evidence="6">
    <location>
        <begin position="6"/>
        <end position="30"/>
    </location>
</feature>
<evidence type="ECO:0000313" key="8">
    <source>
        <dbReference type="Proteomes" id="UP000663840"/>
    </source>
</evidence>
<gene>
    <name evidence="7" type="ORF">RDB_LOCUS135716</name>
</gene>
<evidence type="ECO:0000256" key="3">
    <source>
        <dbReference type="ARBA" id="ARBA00022989"/>
    </source>
</evidence>
<evidence type="ECO:0000256" key="5">
    <source>
        <dbReference type="SAM" id="MobiDB-lite"/>
    </source>
</evidence>
<dbReference type="SMART" id="SM01396">
    <property type="entry name" value="BC10"/>
    <property type="match status" value="1"/>
</dbReference>
<dbReference type="Pfam" id="PF06726">
    <property type="entry name" value="BC10"/>
    <property type="match status" value="1"/>
</dbReference>
<evidence type="ECO:0000256" key="6">
    <source>
        <dbReference type="SAM" id="Phobius"/>
    </source>
</evidence>
<feature type="region of interest" description="Disordered" evidence="5">
    <location>
        <begin position="155"/>
        <end position="193"/>
    </location>
</feature>
<keyword evidence="4 6" id="KW-0472">Membrane</keyword>
<keyword evidence="2 6" id="KW-0812">Transmembrane</keyword>
<evidence type="ECO:0000256" key="4">
    <source>
        <dbReference type="ARBA" id="ARBA00023136"/>
    </source>
</evidence>
<comment type="subcellular location">
    <subcellularLocation>
        <location evidence="1">Membrane</location>
    </subcellularLocation>
</comment>